<comment type="caution">
    <text evidence="1">The sequence shown here is derived from an EMBL/GenBank/DDBJ whole genome shotgun (WGS) entry which is preliminary data.</text>
</comment>
<keyword evidence="2" id="KW-1185">Reference proteome</keyword>
<name>A0A2P5CM66_TREOI</name>
<dbReference type="AlphaFoldDB" id="A0A2P5CM66"/>
<organism evidence="1 2">
    <name type="scientific">Trema orientale</name>
    <name type="common">Charcoal tree</name>
    <name type="synonym">Celtis orientalis</name>
    <dbReference type="NCBI Taxonomy" id="63057"/>
    <lineage>
        <taxon>Eukaryota</taxon>
        <taxon>Viridiplantae</taxon>
        <taxon>Streptophyta</taxon>
        <taxon>Embryophyta</taxon>
        <taxon>Tracheophyta</taxon>
        <taxon>Spermatophyta</taxon>
        <taxon>Magnoliopsida</taxon>
        <taxon>eudicotyledons</taxon>
        <taxon>Gunneridae</taxon>
        <taxon>Pentapetalae</taxon>
        <taxon>rosids</taxon>
        <taxon>fabids</taxon>
        <taxon>Rosales</taxon>
        <taxon>Cannabaceae</taxon>
        <taxon>Trema</taxon>
    </lineage>
</organism>
<proteinExistence type="predicted"/>
<protein>
    <submittedName>
        <fullName evidence="1">Uncharacterized protein</fullName>
    </submittedName>
</protein>
<accession>A0A2P5CM66</accession>
<dbReference type="InParanoid" id="A0A2P5CM66"/>
<sequence>MESINTVKIAKRELRLVKLFFWVFGFTRFASEAARRAPTVAEEMRLRVKTPPRIKAAPVPSARSGFGIIPLKRFCPVSLSFLRQFYEQVECTVQSSALLWKFGEYGSMSGSGTGPDPMTNMSPRCRCLVLLKISPTSPQKTNLKEKQLGEK</sequence>
<dbReference type="EMBL" id="JXTC01000350">
    <property type="protein sequence ID" value="PON62138.1"/>
    <property type="molecule type" value="Genomic_DNA"/>
</dbReference>
<reference evidence="2" key="1">
    <citation type="submission" date="2016-06" db="EMBL/GenBank/DDBJ databases">
        <title>Parallel loss of symbiosis genes in relatives of nitrogen-fixing non-legume Parasponia.</title>
        <authorList>
            <person name="Van Velzen R."/>
            <person name="Holmer R."/>
            <person name="Bu F."/>
            <person name="Rutten L."/>
            <person name="Van Zeijl A."/>
            <person name="Liu W."/>
            <person name="Santuari L."/>
            <person name="Cao Q."/>
            <person name="Sharma T."/>
            <person name="Shen D."/>
            <person name="Roswanjaya Y."/>
            <person name="Wardhani T."/>
            <person name="Kalhor M.S."/>
            <person name="Jansen J."/>
            <person name="Van den Hoogen J."/>
            <person name="Gungor B."/>
            <person name="Hartog M."/>
            <person name="Hontelez J."/>
            <person name="Verver J."/>
            <person name="Yang W.-C."/>
            <person name="Schijlen E."/>
            <person name="Repin R."/>
            <person name="Schilthuizen M."/>
            <person name="Schranz E."/>
            <person name="Heidstra R."/>
            <person name="Miyata K."/>
            <person name="Fedorova E."/>
            <person name="Kohlen W."/>
            <person name="Bisseling T."/>
            <person name="Smit S."/>
            <person name="Geurts R."/>
        </authorList>
    </citation>
    <scope>NUCLEOTIDE SEQUENCE [LARGE SCALE GENOMIC DNA]</scope>
    <source>
        <strain evidence="2">cv. RG33-2</strain>
    </source>
</reference>
<evidence type="ECO:0000313" key="1">
    <source>
        <dbReference type="EMBL" id="PON62138.1"/>
    </source>
</evidence>
<dbReference type="Proteomes" id="UP000237000">
    <property type="component" value="Unassembled WGS sequence"/>
</dbReference>
<evidence type="ECO:0000313" key="2">
    <source>
        <dbReference type="Proteomes" id="UP000237000"/>
    </source>
</evidence>
<gene>
    <name evidence="1" type="ORF">TorRG33x02_280220</name>
</gene>